<dbReference type="SUPFAM" id="SSF55469">
    <property type="entry name" value="FMN-dependent nitroreductase-like"/>
    <property type="match status" value="1"/>
</dbReference>
<comment type="similarity">
    <text evidence="1">Belongs to the nitroreductase family.</text>
</comment>
<dbReference type="PANTHER" id="PTHR43673">
    <property type="entry name" value="NAD(P)H NITROREDUCTASE YDGI-RELATED"/>
    <property type="match status" value="1"/>
</dbReference>
<proteinExistence type="inferred from homology"/>
<feature type="domain" description="Nitroreductase" evidence="3">
    <location>
        <begin position="18"/>
        <end position="65"/>
    </location>
</feature>
<organism evidence="4 5">
    <name type="scientific">Robbsia betulipollinis</name>
    <dbReference type="NCBI Taxonomy" id="2981849"/>
    <lineage>
        <taxon>Bacteria</taxon>
        <taxon>Pseudomonadati</taxon>
        <taxon>Pseudomonadota</taxon>
        <taxon>Betaproteobacteria</taxon>
        <taxon>Burkholderiales</taxon>
        <taxon>Burkholderiaceae</taxon>
        <taxon>Robbsia</taxon>
    </lineage>
</organism>
<dbReference type="Gene3D" id="3.40.109.10">
    <property type="entry name" value="NADH Oxidase"/>
    <property type="match status" value="1"/>
</dbReference>
<evidence type="ECO:0000313" key="5">
    <source>
        <dbReference type="Proteomes" id="UP001082899"/>
    </source>
</evidence>
<evidence type="ECO:0000259" key="3">
    <source>
        <dbReference type="Pfam" id="PF00881"/>
    </source>
</evidence>
<accession>A0ABT3ZME7</accession>
<dbReference type="Proteomes" id="UP001082899">
    <property type="component" value="Unassembled WGS sequence"/>
</dbReference>
<protein>
    <submittedName>
        <fullName evidence="4">Nitroreductase family protein</fullName>
    </submittedName>
</protein>
<dbReference type="RefSeq" id="WP_267847371.1">
    <property type="nucleotide sequence ID" value="NZ_JAPMXC010000001.1"/>
</dbReference>
<dbReference type="EMBL" id="JAPMXC010000001">
    <property type="protein sequence ID" value="MCY0387642.1"/>
    <property type="molecule type" value="Genomic_DNA"/>
</dbReference>
<dbReference type="InterPro" id="IPR000415">
    <property type="entry name" value="Nitroreductase-like"/>
</dbReference>
<reference evidence="4" key="1">
    <citation type="submission" date="2022-11" db="EMBL/GenBank/DDBJ databases">
        <title>Robbsia betulipollinis sp. nov., isolated from pollen of birch (Betula pendula).</title>
        <authorList>
            <person name="Shi H."/>
            <person name="Ambika Manirajan B."/>
            <person name="Ratering S."/>
            <person name="Geissler-Plaum R."/>
            <person name="Schnell S."/>
        </authorList>
    </citation>
    <scope>NUCLEOTIDE SEQUENCE</scope>
    <source>
        <strain evidence="4">Bb-Pol-6</strain>
    </source>
</reference>
<dbReference type="Pfam" id="PF00881">
    <property type="entry name" value="Nitroreductase"/>
    <property type="match status" value="1"/>
</dbReference>
<evidence type="ECO:0000256" key="1">
    <source>
        <dbReference type="ARBA" id="ARBA00007118"/>
    </source>
</evidence>
<keyword evidence="5" id="KW-1185">Reference proteome</keyword>
<dbReference type="InterPro" id="IPR029479">
    <property type="entry name" value="Nitroreductase"/>
</dbReference>
<gene>
    <name evidence="4" type="ORF">OVY01_10430</name>
</gene>
<name>A0ABT3ZME7_9BURK</name>
<evidence type="ECO:0000313" key="4">
    <source>
        <dbReference type="EMBL" id="MCY0387642.1"/>
    </source>
</evidence>
<evidence type="ECO:0000256" key="2">
    <source>
        <dbReference type="ARBA" id="ARBA00023002"/>
    </source>
</evidence>
<keyword evidence="2" id="KW-0560">Oxidoreductase</keyword>
<dbReference type="CDD" id="cd02138">
    <property type="entry name" value="TdsD-like"/>
    <property type="match status" value="1"/>
</dbReference>
<sequence>MSENVRQSAYPVEPLFLERWSPRAFGPEPIPEEDLLTLFEAARWAPSAYNSQPWRFIYARRDTAAWPRLLGLLNEFNQGWAKNAAALVFILSNSVMRPPGSANDVPARSHSFDAGAAWASLALQATRLGWYTHGMTGVDFDRAFGELGVPAGFRVEAAVAIGRLGDKSQLPEMLQGRETPSMRQPLSDLVFEGRFGG</sequence>
<comment type="caution">
    <text evidence="4">The sequence shown here is derived from an EMBL/GenBank/DDBJ whole genome shotgun (WGS) entry which is preliminary data.</text>
</comment>
<dbReference type="PANTHER" id="PTHR43673:SF10">
    <property type="entry name" value="NADH DEHYDROGENASE_NAD(P)H NITROREDUCTASE XCC3605-RELATED"/>
    <property type="match status" value="1"/>
</dbReference>